<comment type="caution">
    <text evidence="1">The sequence shown here is derived from an EMBL/GenBank/DDBJ whole genome shotgun (WGS) entry which is preliminary data.</text>
</comment>
<reference evidence="2" key="1">
    <citation type="submission" date="2017-03" db="EMBL/GenBank/DDBJ databases">
        <title>Phytopthora megakarya and P. palmivora, two closely related causual agents of cacao black pod achieved similar genome size and gene model numbers by different mechanisms.</title>
        <authorList>
            <person name="Ali S."/>
            <person name="Shao J."/>
            <person name="Larry D.J."/>
            <person name="Kronmiller B."/>
            <person name="Shen D."/>
            <person name="Strem M.D."/>
            <person name="Melnick R.L."/>
            <person name="Guiltinan M.J."/>
            <person name="Tyler B.M."/>
            <person name="Meinhardt L.W."/>
            <person name="Bailey B.A."/>
        </authorList>
    </citation>
    <scope>NUCLEOTIDE SEQUENCE [LARGE SCALE GENOMIC DNA]</scope>
    <source>
        <strain evidence="2">zdho120</strain>
    </source>
</reference>
<dbReference type="OrthoDB" id="143575at2759"/>
<dbReference type="AlphaFoldDB" id="A0A225VCR7"/>
<keyword evidence="2" id="KW-1185">Reference proteome</keyword>
<dbReference type="EMBL" id="NBNE01006019">
    <property type="protein sequence ID" value="OWZ02658.1"/>
    <property type="molecule type" value="Genomic_DNA"/>
</dbReference>
<organism evidence="1 2">
    <name type="scientific">Phytophthora megakarya</name>
    <dbReference type="NCBI Taxonomy" id="4795"/>
    <lineage>
        <taxon>Eukaryota</taxon>
        <taxon>Sar</taxon>
        <taxon>Stramenopiles</taxon>
        <taxon>Oomycota</taxon>
        <taxon>Peronosporomycetes</taxon>
        <taxon>Peronosporales</taxon>
        <taxon>Peronosporaceae</taxon>
        <taxon>Phytophthora</taxon>
    </lineage>
</organism>
<protein>
    <submittedName>
        <fullName evidence="1">Uncharacterized protein</fullName>
    </submittedName>
</protein>
<dbReference type="Proteomes" id="UP000198211">
    <property type="component" value="Unassembled WGS sequence"/>
</dbReference>
<sequence>MEKILQGKTNNDQNLPLVLRFWGLHYSALVHSDGHPGSKQDERGVNLERSQEPWNPLAWNGDITELRDRLDGLSIPHYLKQEIQQVLHAAEPDRYEELLSFLVHTVTGLSLPEQETLLKTDLLRADEEDVQLWCCELTKFSMDPFPHLGQDDW</sequence>
<gene>
    <name evidence="1" type="ORF">PHMEG_00025740</name>
</gene>
<proteinExistence type="predicted"/>
<name>A0A225VCR7_9STRA</name>
<accession>A0A225VCR7</accession>
<evidence type="ECO:0000313" key="1">
    <source>
        <dbReference type="EMBL" id="OWZ02658.1"/>
    </source>
</evidence>
<evidence type="ECO:0000313" key="2">
    <source>
        <dbReference type="Proteomes" id="UP000198211"/>
    </source>
</evidence>